<dbReference type="GeneID" id="63830124"/>
<dbReference type="AlphaFoldDB" id="A0A165CK75"/>
<dbReference type="RefSeq" id="XP_040760703.1">
    <property type="nucleotide sequence ID" value="XM_040913096.1"/>
</dbReference>
<protein>
    <submittedName>
        <fullName evidence="3">Uncharacterized protein</fullName>
    </submittedName>
</protein>
<evidence type="ECO:0000256" key="2">
    <source>
        <dbReference type="SAM" id="SignalP"/>
    </source>
</evidence>
<dbReference type="InParanoid" id="A0A165CK75"/>
<evidence type="ECO:0000256" key="1">
    <source>
        <dbReference type="SAM" id="MobiDB-lite"/>
    </source>
</evidence>
<dbReference type="Proteomes" id="UP000076871">
    <property type="component" value="Unassembled WGS sequence"/>
</dbReference>
<proteinExistence type="predicted"/>
<keyword evidence="2" id="KW-0732">Signal</keyword>
<evidence type="ECO:0000313" key="3">
    <source>
        <dbReference type="EMBL" id="KZT02963.1"/>
    </source>
</evidence>
<evidence type="ECO:0000313" key="4">
    <source>
        <dbReference type="Proteomes" id="UP000076871"/>
    </source>
</evidence>
<feature type="signal peptide" evidence="2">
    <location>
        <begin position="1"/>
        <end position="23"/>
    </location>
</feature>
<feature type="region of interest" description="Disordered" evidence="1">
    <location>
        <begin position="80"/>
        <end position="117"/>
    </location>
</feature>
<feature type="compositionally biased region" description="Basic and acidic residues" evidence="1">
    <location>
        <begin position="105"/>
        <end position="117"/>
    </location>
</feature>
<feature type="chain" id="PRO_5007856058" evidence="2">
    <location>
        <begin position="24"/>
        <end position="117"/>
    </location>
</feature>
<reference evidence="3 4" key="1">
    <citation type="journal article" date="2016" name="Mol. Biol. Evol.">
        <title>Comparative Genomics of Early-Diverging Mushroom-Forming Fungi Provides Insights into the Origins of Lignocellulose Decay Capabilities.</title>
        <authorList>
            <person name="Nagy L.G."/>
            <person name="Riley R."/>
            <person name="Tritt A."/>
            <person name="Adam C."/>
            <person name="Daum C."/>
            <person name="Floudas D."/>
            <person name="Sun H."/>
            <person name="Yadav J.S."/>
            <person name="Pangilinan J."/>
            <person name="Larsson K.H."/>
            <person name="Matsuura K."/>
            <person name="Barry K."/>
            <person name="Labutti K."/>
            <person name="Kuo R."/>
            <person name="Ohm R.A."/>
            <person name="Bhattacharya S.S."/>
            <person name="Shirouzu T."/>
            <person name="Yoshinaga Y."/>
            <person name="Martin F.M."/>
            <person name="Grigoriev I.V."/>
            <person name="Hibbett D.S."/>
        </authorList>
    </citation>
    <scope>NUCLEOTIDE SEQUENCE [LARGE SCALE GENOMIC DNA]</scope>
    <source>
        <strain evidence="3 4">93-53</strain>
    </source>
</reference>
<dbReference type="EMBL" id="KV427648">
    <property type="protein sequence ID" value="KZT02963.1"/>
    <property type="molecule type" value="Genomic_DNA"/>
</dbReference>
<name>A0A165CK75_9APHY</name>
<accession>A0A165CK75</accession>
<keyword evidence="4" id="KW-1185">Reference proteome</keyword>
<organism evidence="3 4">
    <name type="scientific">Laetiporus sulphureus 93-53</name>
    <dbReference type="NCBI Taxonomy" id="1314785"/>
    <lineage>
        <taxon>Eukaryota</taxon>
        <taxon>Fungi</taxon>
        <taxon>Dikarya</taxon>
        <taxon>Basidiomycota</taxon>
        <taxon>Agaricomycotina</taxon>
        <taxon>Agaricomycetes</taxon>
        <taxon>Polyporales</taxon>
        <taxon>Laetiporus</taxon>
    </lineage>
</organism>
<gene>
    <name evidence="3" type="ORF">LAESUDRAFT_762384</name>
</gene>
<sequence length="117" mass="12136">MASVARCALLAASVAALVHWASAATAQNFQRPAFSLTSESTNYMGTSNGTIENGPLVPRAALRSHDARCSVDVDAQDVKSESARACPNVPEAFPVGTEDAPLVVPEREHKDTTGAGA</sequence>